<evidence type="ECO:0000313" key="1">
    <source>
        <dbReference type="EMBL" id="KAF9643240.1"/>
    </source>
</evidence>
<accession>A0ACB6Z0L3</accession>
<proteinExistence type="predicted"/>
<evidence type="ECO:0000313" key="2">
    <source>
        <dbReference type="Proteomes" id="UP000886501"/>
    </source>
</evidence>
<reference evidence="1" key="1">
    <citation type="submission" date="2019-10" db="EMBL/GenBank/DDBJ databases">
        <authorList>
            <consortium name="DOE Joint Genome Institute"/>
            <person name="Kuo A."/>
            <person name="Miyauchi S."/>
            <person name="Kiss E."/>
            <person name="Drula E."/>
            <person name="Kohler A."/>
            <person name="Sanchez-Garcia M."/>
            <person name="Andreopoulos B."/>
            <person name="Barry K.W."/>
            <person name="Bonito G."/>
            <person name="Buee M."/>
            <person name="Carver A."/>
            <person name="Chen C."/>
            <person name="Cichocki N."/>
            <person name="Clum A."/>
            <person name="Culley D."/>
            <person name="Crous P.W."/>
            <person name="Fauchery L."/>
            <person name="Girlanda M."/>
            <person name="Hayes R."/>
            <person name="Keri Z."/>
            <person name="Labutti K."/>
            <person name="Lipzen A."/>
            <person name="Lombard V."/>
            <person name="Magnuson J."/>
            <person name="Maillard F."/>
            <person name="Morin E."/>
            <person name="Murat C."/>
            <person name="Nolan M."/>
            <person name="Ohm R."/>
            <person name="Pangilinan J."/>
            <person name="Pereira M."/>
            <person name="Perotto S."/>
            <person name="Peter M."/>
            <person name="Riley R."/>
            <person name="Sitrit Y."/>
            <person name="Stielow B."/>
            <person name="Szollosi G."/>
            <person name="Zifcakova L."/>
            <person name="Stursova M."/>
            <person name="Spatafora J.W."/>
            <person name="Tedersoo L."/>
            <person name="Vaario L.-M."/>
            <person name="Yamada A."/>
            <person name="Yan M."/>
            <person name="Wang P."/>
            <person name="Xu J."/>
            <person name="Bruns T."/>
            <person name="Baldrian P."/>
            <person name="Vilgalys R."/>
            <person name="Henrissat B."/>
            <person name="Grigoriev I.V."/>
            <person name="Hibbett D."/>
            <person name="Nagy L.G."/>
            <person name="Martin F.M."/>
        </authorList>
    </citation>
    <scope>NUCLEOTIDE SEQUENCE</scope>
    <source>
        <strain evidence="1">P2</strain>
    </source>
</reference>
<protein>
    <submittedName>
        <fullName evidence="1">Uncharacterized protein</fullName>
    </submittedName>
</protein>
<keyword evidence="2" id="KW-1185">Reference proteome</keyword>
<reference evidence="1" key="2">
    <citation type="journal article" date="2020" name="Nat. Commun.">
        <title>Large-scale genome sequencing of mycorrhizal fungi provides insights into the early evolution of symbiotic traits.</title>
        <authorList>
            <person name="Miyauchi S."/>
            <person name="Kiss E."/>
            <person name="Kuo A."/>
            <person name="Drula E."/>
            <person name="Kohler A."/>
            <person name="Sanchez-Garcia M."/>
            <person name="Morin E."/>
            <person name="Andreopoulos B."/>
            <person name="Barry K.W."/>
            <person name="Bonito G."/>
            <person name="Buee M."/>
            <person name="Carver A."/>
            <person name="Chen C."/>
            <person name="Cichocki N."/>
            <person name="Clum A."/>
            <person name="Culley D."/>
            <person name="Crous P.W."/>
            <person name="Fauchery L."/>
            <person name="Girlanda M."/>
            <person name="Hayes R.D."/>
            <person name="Keri Z."/>
            <person name="LaButti K."/>
            <person name="Lipzen A."/>
            <person name="Lombard V."/>
            <person name="Magnuson J."/>
            <person name="Maillard F."/>
            <person name="Murat C."/>
            <person name="Nolan M."/>
            <person name="Ohm R.A."/>
            <person name="Pangilinan J."/>
            <person name="Pereira M.F."/>
            <person name="Perotto S."/>
            <person name="Peter M."/>
            <person name="Pfister S."/>
            <person name="Riley R."/>
            <person name="Sitrit Y."/>
            <person name="Stielow J.B."/>
            <person name="Szollosi G."/>
            <person name="Zifcakova L."/>
            <person name="Stursova M."/>
            <person name="Spatafora J.W."/>
            <person name="Tedersoo L."/>
            <person name="Vaario L.M."/>
            <person name="Yamada A."/>
            <person name="Yan M."/>
            <person name="Wang P."/>
            <person name="Xu J."/>
            <person name="Bruns T."/>
            <person name="Baldrian P."/>
            <person name="Vilgalys R."/>
            <person name="Dunand C."/>
            <person name="Henrissat B."/>
            <person name="Grigoriev I.V."/>
            <person name="Hibbett D."/>
            <person name="Nagy L.G."/>
            <person name="Martin F.M."/>
        </authorList>
    </citation>
    <scope>NUCLEOTIDE SEQUENCE</scope>
    <source>
        <strain evidence="1">P2</strain>
    </source>
</reference>
<name>A0ACB6Z0L3_THEGA</name>
<dbReference type="EMBL" id="MU118258">
    <property type="protein sequence ID" value="KAF9643240.1"/>
    <property type="molecule type" value="Genomic_DNA"/>
</dbReference>
<dbReference type="Proteomes" id="UP000886501">
    <property type="component" value="Unassembled WGS sequence"/>
</dbReference>
<gene>
    <name evidence="1" type="ORF">BDM02DRAFT_3191977</name>
</gene>
<comment type="caution">
    <text evidence="1">The sequence shown here is derived from an EMBL/GenBank/DDBJ whole genome shotgun (WGS) entry which is preliminary data.</text>
</comment>
<organism evidence="1 2">
    <name type="scientific">Thelephora ganbajun</name>
    <name type="common">Ganba fungus</name>
    <dbReference type="NCBI Taxonomy" id="370292"/>
    <lineage>
        <taxon>Eukaryota</taxon>
        <taxon>Fungi</taxon>
        <taxon>Dikarya</taxon>
        <taxon>Basidiomycota</taxon>
        <taxon>Agaricomycotina</taxon>
        <taxon>Agaricomycetes</taxon>
        <taxon>Thelephorales</taxon>
        <taxon>Thelephoraceae</taxon>
        <taxon>Thelephora</taxon>
    </lineage>
</organism>
<sequence length="134" mass="15499">MVDDKKVLFNLVSARLIDPQEFDKLHKWSSHSIRYSAVVADHLWTLFKQECKRNDRVEVELQVLKGQVSLLNNCLLTVDRFSFNANKKVNTELEKDGVQLNCHRGCLNTLQDKHNVLVQFVRDVHVPQSAQVTD</sequence>